<gene>
    <name evidence="1" type="ORF">CSW57_01500</name>
</gene>
<reference evidence="1 2" key="1">
    <citation type="submission" date="2017-10" db="EMBL/GenBank/DDBJ databases">
        <title>The draft genome sequence of Williamsia sp. BULT 1.1 isolated from the semi-arid grassland soils from South Africa.</title>
        <authorList>
            <person name="Kabwe M.H."/>
            <person name="Govender N."/>
            <person name="Mutseka Lunga P."/>
            <person name="Vikram S."/>
            <person name="Makhalanyane T.P."/>
        </authorList>
    </citation>
    <scope>NUCLEOTIDE SEQUENCE [LARGE SCALE GENOMIC DNA]</scope>
    <source>
        <strain evidence="1 2">BULT 1.1</strain>
    </source>
</reference>
<accession>A0A2G3PQD9</accession>
<dbReference type="PANTHER" id="PTHR38074:SF1">
    <property type="entry name" value="ALTERED INHERITANCE OF MITOCHONDRIA PROTEIN 24, MITOCHONDRIAL"/>
    <property type="match status" value="1"/>
</dbReference>
<name>A0A2G3PQD9_WILMA</name>
<dbReference type="Pfam" id="PF01987">
    <property type="entry name" value="AIM24"/>
    <property type="match status" value="1"/>
</dbReference>
<proteinExistence type="predicted"/>
<protein>
    <recommendedName>
        <fullName evidence="3">AIM24 family protein</fullName>
    </recommendedName>
</protein>
<dbReference type="Gene3D" id="3.60.160.10">
    <property type="entry name" value="Mitochondrial biogenesis AIM24"/>
    <property type="match status" value="1"/>
</dbReference>
<comment type="caution">
    <text evidence="1">The sequence shown here is derived from an EMBL/GenBank/DDBJ whole genome shotgun (WGS) entry which is preliminary data.</text>
</comment>
<dbReference type="InterPro" id="IPR036983">
    <property type="entry name" value="AIM24_sf"/>
</dbReference>
<sequence>MVFEKVNSKVVKVNIGHAGGVVARKGAMLFYTGQVHFSPHQIPGAGGGGMPGMGGMGAVAGMAGRMMRGEHEATMLAQGNGDVHYGFAGLAVHVIDMPQGGTVTADASRTLGYTSGLQASIVSMTSQGGGGGGGRGGGIMGALRGAATGALTGDGMFTTQLQGMGSVVLLAHGEVLEIQVGGQYPVIVDPQAFVGTFGNVQTQLKSTMGWRDAVGRGAGEAMQLQCQGQGTVFVQASEQKL</sequence>
<dbReference type="InterPro" id="IPR002838">
    <property type="entry name" value="AIM24"/>
</dbReference>
<organism evidence="1 2">
    <name type="scientific">Williamsia marianensis</name>
    <dbReference type="NCBI Taxonomy" id="85044"/>
    <lineage>
        <taxon>Bacteria</taxon>
        <taxon>Bacillati</taxon>
        <taxon>Actinomycetota</taxon>
        <taxon>Actinomycetes</taxon>
        <taxon>Mycobacteriales</taxon>
        <taxon>Nocardiaceae</taxon>
        <taxon>Williamsia</taxon>
    </lineage>
</organism>
<dbReference type="AlphaFoldDB" id="A0A2G3PQD9"/>
<dbReference type="InterPro" id="IPR016031">
    <property type="entry name" value="Trp_RNA-bd_attenuator-like_dom"/>
</dbReference>
<dbReference type="RefSeq" id="WP_099381152.1">
    <property type="nucleotide sequence ID" value="NZ_PEBD01000004.1"/>
</dbReference>
<evidence type="ECO:0000313" key="1">
    <source>
        <dbReference type="EMBL" id="PHV67980.1"/>
    </source>
</evidence>
<dbReference type="Proteomes" id="UP000225108">
    <property type="component" value="Unassembled WGS sequence"/>
</dbReference>
<evidence type="ECO:0000313" key="2">
    <source>
        <dbReference type="Proteomes" id="UP000225108"/>
    </source>
</evidence>
<dbReference type="EMBL" id="PEBD01000004">
    <property type="protein sequence ID" value="PHV67980.1"/>
    <property type="molecule type" value="Genomic_DNA"/>
</dbReference>
<evidence type="ECO:0008006" key="3">
    <source>
        <dbReference type="Google" id="ProtNLM"/>
    </source>
</evidence>
<dbReference type="SUPFAM" id="SSF51219">
    <property type="entry name" value="TRAP-like"/>
    <property type="match status" value="1"/>
</dbReference>
<dbReference type="PANTHER" id="PTHR38074">
    <property type="entry name" value="ALTERED INHERITANCE OF MITOCHONDRIA PROTEIN 24, MITOCHONDRIAL"/>
    <property type="match status" value="1"/>
</dbReference>